<evidence type="ECO:0000313" key="3">
    <source>
        <dbReference type="Proteomes" id="UP000182658"/>
    </source>
</evidence>
<accession>A0A1J7I781</accession>
<sequence length="88" mass="9849">MKRPTLKPQLRLCLSGLPISTSSLHSHRGRTNLINVCFYRRHTGYKNSPVLNSSAAFESYRRFRGIGPDSRQLDKLGPISPSSSSSYP</sequence>
<organism evidence="2 3">
    <name type="scientific">Coniochaeta ligniaria NRRL 30616</name>
    <dbReference type="NCBI Taxonomy" id="1408157"/>
    <lineage>
        <taxon>Eukaryota</taxon>
        <taxon>Fungi</taxon>
        <taxon>Dikarya</taxon>
        <taxon>Ascomycota</taxon>
        <taxon>Pezizomycotina</taxon>
        <taxon>Sordariomycetes</taxon>
        <taxon>Sordariomycetidae</taxon>
        <taxon>Coniochaetales</taxon>
        <taxon>Coniochaetaceae</taxon>
        <taxon>Coniochaeta</taxon>
    </lineage>
</organism>
<gene>
    <name evidence="2" type="ORF">CONLIGDRAFT_131917</name>
</gene>
<reference evidence="2 3" key="1">
    <citation type="submission" date="2016-10" db="EMBL/GenBank/DDBJ databases">
        <title>Draft genome sequence of Coniochaeta ligniaria NRRL30616, a lignocellulolytic fungus for bioabatement of inhibitors in plant biomass hydrolysates.</title>
        <authorList>
            <consortium name="DOE Joint Genome Institute"/>
            <person name="Jimenez D.J."/>
            <person name="Hector R.E."/>
            <person name="Riley R."/>
            <person name="Sun H."/>
            <person name="Grigoriev I.V."/>
            <person name="Van Elsas J.D."/>
            <person name="Nichols N.N."/>
        </authorList>
    </citation>
    <scope>NUCLEOTIDE SEQUENCE [LARGE SCALE GENOMIC DNA]</scope>
    <source>
        <strain evidence="2 3">NRRL 30616</strain>
    </source>
</reference>
<proteinExistence type="predicted"/>
<keyword evidence="3" id="KW-1185">Reference proteome</keyword>
<evidence type="ECO:0000256" key="1">
    <source>
        <dbReference type="SAM" id="MobiDB-lite"/>
    </source>
</evidence>
<dbReference type="EMBL" id="KV875106">
    <property type="protein sequence ID" value="OIW23495.1"/>
    <property type="molecule type" value="Genomic_DNA"/>
</dbReference>
<feature type="region of interest" description="Disordered" evidence="1">
    <location>
        <begin position="66"/>
        <end position="88"/>
    </location>
</feature>
<dbReference type="InParanoid" id="A0A1J7I781"/>
<protein>
    <submittedName>
        <fullName evidence="2">Uncharacterized protein</fullName>
    </submittedName>
</protein>
<dbReference type="AlphaFoldDB" id="A0A1J7I781"/>
<name>A0A1J7I781_9PEZI</name>
<dbReference type="Proteomes" id="UP000182658">
    <property type="component" value="Unassembled WGS sequence"/>
</dbReference>
<evidence type="ECO:0000313" key="2">
    <source>
        <dbReference type="EMBL" id="OIW23495.1"/>
    </source>
</evidence>